<dbReference type="InterPro" id="IPR002347">
    <property type="entry name" value="SDR_fam"/>
</dbReference>
<dbReference type="PANTHER" id="PTHR24321">
    <property type="entry name" value="DEHYDROGENASES, SHORT CHAIN"/>
    <property type="match status" value="1"/>
</dbReference>
<dbReference type="EMBL" id="JAMYWC010000010">
    <property type="protein sequence ID" value="MCP1175523.1"/>
    <property type="molecule type" value="Genomic_DNA"/>
</dbReference>
<keyword evidence="5" id="KW-1185">Reference proteome</keyword>
<dbReference type="CDD" id="cd05233">
    <property type="entry name" value="SDR_c"/>
    <property type="match status" value="1"/>
</dbReference>
<evidence type="ECO:0000256" key="2">
    <source>
        <dbReference type="ARBA" id="ARBA00023002"/>
    </source>
</evidence>
<reference evidence="5" key="1">
    <citation type="journal article" date="2023" name="Front. Microbiol.">
        <title>Ralstonia chuxiongensis sp. nov., Ralstonia mojiangensis sp. nov., and Ralstonia soli sp. nov., isolated from tobacco fields, are three novel species in the family Burkholderiaceae.</title>
        <authorList>
            <person name="Lu C.H."/>
            <person name="Zhang Y.Y."/>
            <person name="Jiang N."/>
            <person name="Chen W."/>
            <person name="Shao X."/>
            <person name="Zhao Z.M."/>
            <person name="Lu W.L."/>
            <person name="Hu X."/>
            <person name="Xi Y.X."/>
            <person name="Zou S.Y."/>
            <person name="Wei Q.J."/>
            <person name="Lin Z.L."/>
            <person name="Gong L."/>
            <person name="Gai X.T."/>
            <person name="Zhang L.Q."/>
            <person name="Li J.Y."/>
            <person name="Jin Y."/>
            <person name="Xia Z.Y."/>
        </authorList>
    </citation>
    <scope>NUCLEOTIDE SEQUENCE [LARGE SCALE GENOMIC DNA]</scope>
    <source>
        <strain evidence="5">21YRMH01-3</strain>
    </source>
</reference>
<dbReference type="AlphaFoldDB" id="A0AA41WZ68"/>
<dbReference type="Proteomes" id="UP001162793">
    <property type="component" value="Unassembled WGS sequence"/>
</dbReference>
<evidence type="ECO:0000256" key="3">
    <source>
        <dbReference type="SAM" id="Phobius"/>
    </source>
</evidence>
<protein>
    <submittedName>
        <fullName evidence="4">SDR family oxidoreductase</fullName>
    </submittedName>
</protein>
<dbReference type="Gene3D" id="3.40.50.720">
    <property type="entry name" value="NAD(P)-binding Rossmann-like Domain"/>
    <property type="match status" value="1"/>
</dbReference>
<dbReference type="PANTHER" id="PTHR24321:SF8">
    <property type="entry name" value="ESTRADIOL 17-BETA-DEHYDROGENASE 8-RELATED"/>
    <property type="match status" value="1"/>
</dbReference>
<organism evidence="4 5">
    <name type="scientific">Ralstonia chuxiongensis</name>
    <dbReference type="NCBI Taxonomy" id="2957504"/>
    <lineage>
        <taxon>Bacteria</taxon>
        <taxon>Pseudomonadati</taxon>
        <taxon>Pseudomonadota</taxon>
        <taxon>Betaproteobacteria</taxon>
        <taxon>Burkholderiales</taxon>
        <taxon>Burkholderiaceae</taxon>
        <taxon>Ralstonia</taxon>
    </lineage>
</organism>
<sequence>MGTRQEVIMGFVWITGASGAVGAALARRLNSAGIPLVLTARDGSKLEELAGSLKSAPTLICPADVTDRNSAQLAVEAGVAQFGAPEGLAHCVGSIIIKPLHLTSEDELKQALDANFFSAWNVLRLFVQQAVRHRVHASAVLIGSVAATAGFPNHEAIASAKAAVGALAQSAAATYADRNIRVNCIHPGLTTSAMSSRLTSAPAVAERLAKTNPMGRLGQGEDTAALAEFLLSPAASWITGQQIGVDGGQGRLLVPPKS</sequence>
<keyword evidence="3" id="KW-1133">Transmembrane helix</keyword>
<feature type="transmembrane region" description="Helical" evidence="3">
    <location>
        <begin position="7"/>
        <end position="26"/>
    </location>
</feature>
<evidence type="ECO:0000256" key="1">
    <source>
        <dbReference type="ARBA" id="ARBA00006484"/>
    </source>
</evidence>
<dbReference type="SUPFAM" id="SSF51735">
    <property type="entry name" value="NAD(P)-binding Rossmann-fold domains"/>
    <property type="match status" value="1"/>
</dbReference>
<keyword evidence="3" id="KW-0812">Transmembrane</keyword>
<gene>
    <name evidence="4" type="ORF">NKG59_24420</name>
</gene>
<comment type="caution">
    <text evidence="4">The sequence shown here is derived from an EMBL/GenBank/DDBJ whole genome shotgun (WGS) entry which is preliminary data.</text>
</comment>
<name>A0AA41WZ68_9RALS</name>
<comment type="similarity">
    <text evidence="1">Belongs to the short-chain dehydrogenases/reductases (SDR) family.</text>
</comment>
<evidence type="ECO:0000313" key="4">
    <source>
        <dbReference type="EMBL" id="MCP1175523.1"/>
    </source>
</evidence>
<keyword evidence="3" id="KW-0472">Membrane</keyword>
<evidence type="ECO:0000313" key="5">
    <source>
        <dbReference type="Proteomes" id="UP001162793"/>
    </source>
</evidence>
<accession>A0AA41WZ68</accession>
<proteinExistence type="inferred from homology"/>
<dbReference type="InterPro" id="IPR036291">
    <property type="entry name" value="NAD(P)-bd_dom_sf"/>
</dbReference>
<dbReference type="GO" id="GO:0016491">
    <property type="term" value="F:oxidoreductase activity"/>
    <property type="evidence" value="ECO:0007669"/>
    <property type="project" value="UniProtKB-KW"/>
</dbReference>
<dbReference type="Pfam" id="PF13561">
    <property type="entry name" value="adh_short_C2"/>
    <property type="match status" value="1"/>
</dbReference>
<keyword evidence="2" id="KW-0560">Oxidoreductase</keyword>
<dbReference type="PRINTS" id="PR00081">
    <property type="entry name" value="GDHRDH"/>
</dbReference>
<dbReference type="RefSeq" id="WP_253542409.1">
    <property type="nucleotide sequence ID" value="NZ_JAMYWC010000010.1"/>
</dbReference>